<organism evidence="2 3">
    <name type="scientific">Sordaria macrospora</name>
    <dbReference type="NCBI Taxonomy" id="5147"/>
    <lineage>
        <taxon>Eukaryota</taxon>
        <taxon>Fungi</taxon>
        <taxon>Dikarya</taxon>
        <taxon>Ascomycota</taxon>
        <taxon>Pezizomycotina</taxon>
        <taxon>Sordariomycetes</taxon>
        <taxon>Sordariomycetidae</taxon>
        <taxon>Sordariales</taxon>
        <taxon>Sordariaceae</taxon>
        <taxon>Sordaria</taxon>
    </lineage>
</organism>
<evidence type="ECO:0000259" key="1">
    <source>
        <dbReference type="Pfam" id="PF12417"/>
    </source>
</evidence>
<evidence type="ECO:0000313" key="2">
    <source>
        <dbReference type="EMBL" id="KAA8632893.1"/>
    </source>
</evidence>
<name>A0A8S8ZSB2_SORMA</name>
<dbReference type="Pfam" id="PF12417">
    <property type="entry name" value="DUF3669"/>
    <property type="match status" value="1"/>
</dbReference>
<dbReference type="Proteomes" id="UP000433876">
    <property type="component" value="Unassembled WGS sequence"/>
</dbReference>
<dbReference type="EMBL" id="NMPR01000046">
    <property type="protein sequence ID" value="KAA8632893.1"/>
    <property type="molecule type" value="Genomic_DNA"/>
</dbReference>
<dbReference type="AlphaFoldDB" id="A0A8S8ZSB2"/>
<gene>
    <name evidence="2" type="ORF">SMACR_03379</name>
</gene>
<dbReference type="OMA" id="SANVDCY"/>
<dbReference type="InterPro" id="IPR022137">
    <property type="entry name" value="Znf_prot_DUF3669"/>
</dbReference>
<dbReference type="VEuPathDB" id="FungiDB:SMAC_03379"/>
<feature type="domain" description="DUF3669" evidence="1">
    <location>
        <begin position="322"/>
        <end position="405"/>
    </location>
</feature>
<proteinExistence type="predicted"/>
<reference evidence="2 3" key="1">
    <citation type="submission" date="2017-07" db="EMBL/GenBank/DDBJ databases">
        <title>Genome sequence of the Sordaria macrospora wild type strain R19027.</title>
        <authorList>
            <person name="Nowrousian M."/>
            <person name="Teichert I."/>
            <person name="Kueck U."/>
        </authorList>
    </citation>
    <scope>NUCLEOTIDE SEQUENCE [LARGE SCALE GENOMIC DNA]</scope>
    <source>
        <strain evidence="2 3">R19027</strain>
        <tissue evidence="2">Mycelium</tissue>
    </source>
</reference>
<protein>
    <recommendedName>
        <fullName evidence="1">DUF3669 domain-containing protein</fullName>
    </recommendedName>
</protein>
<comment type="caution">
    <text evidence="2">The sequence shown here is derived from an EMBL/GenBank/DDBJ whole genome shotgun (WGS) entry which is preliminary data.</text>
</comment>
<dbReference type="PANTHER" id="PTHR40780:SF2">
    <property type="entry name" value="DUF3669 DOMAIN-CONTAINING PROTEIN"/>
    <property type="match status" value="1"/>
</dbReference>
<dbReference type="PANTHER" id="PTHR40780">
    <property type="entry name" value="DUF3669 DOMAIN-CONTAINING PROTEIN"/>
    <property type="match status" value="1"/>
</dbReference>
<evidence type="ECO:0000313" key="3">
    <source>
        <dbReference type="Proteomes" id="UP000433876"/>
    </source>
</evidence>
<accession>A0A8S8ZSB2</accession>
<sequence>MEDTRTPRDILKEALSLRLTTDDFEEQYPRDHLGKTLWKIGFGQCGLVFIEPDQPDATVFKIARPSFGDALQNDYDVHMRIAEVFRGRDSRNDTCTVNTESLRESRVQLPGVFSIFPYDAAAERLDLGRFDGDPKASSTTTVAEAPHLWWKRNLRRFPDSEKSTSKTGPSSSAFILPAPALFTERIPPLPTAVRSALIQLYCPPAQQSAVSANPVNRDCIARVYLGRRRPRRSDGTIIESANFGLRNYNLHLDQMLELELPVDHYATMMAETLAEMHWAAGTDGYDVEFVLGGGRHRSICRQPQTRGRDEENIRTNVTLADMWLLDFNLCNMFKLKELDTEEKREGLVSYLVHAFFENDPYYPRPRRAAENGGEGGVGGRLEDVKLWKIFKEAYLEQSKTLLEEKDASEVELKLPLRFIEACVEKQKTLPEGVDKIVQV</sequence>